<organism evidence="2 3">
    <name type="scientific">Tenebrio molitor</name>
    <name type="common">Yellow mealworm beetle</name>
    <dbReference type="NCBI Taxonomy" id="7067"/>
    <lineage>
        <taxon>Eukaryota</taxon>
        <taxon>Metazoa</taxon>
        <taxon>Ecdysozoa</taxon>
        <taxon>Arthropoda</taxon>
        <taxon>Hexapoda</taxon>
        <taxon>Insecta</taxon>
        <taxon>Pterygota</taxon>
        <taxon>Neoptera</taxon>
        <taxon>Endopterygota</taxon>
        <taxon>Coleoptera</taxon>
        <taxon>Polyphaga</taxon>
        <taxon>Cucujiformia</taxon>
        <taxon>Tenebrionidae</taxon>
        <taxon>Tenebrio</taxon>
    </lineage>
</organism>
<feature type="compositionally biased region" description="Low complexity" evidence="1">
    <location>
        <begin position="16"/>
        <end position="27"/>
    </location>
</feature>
<name>A0A8J6HT96_TENMO</name>
<evidence type="ECO:0000313" key="2">
    <source>
        <dbReference type="EMBL" id="KAH0819536.1"/>
    </source>
</evidence>
<reference evidence="2" key="2">
    <citation type="submission" date="2021-08" db="EMBL/GenBank/DDBJ databases">
        <authorList>
            <person name="Eriksson T."/>
        </authorList>
    </citation>
    <scope>NUCLEOTIDE SEQUENCE</scope>
    <source>
        <strain evidence="2">Stoneville</strain>
        <tissue evidence="2">Whole head</tissue>
    </source>
</reference>
<feature type="region of interest" description="Disordered" evidence="1">
    <location>
        <begin position="1"/>
        <end position="29"/>
    </location>
</feature>
<dbReference type="AlphaFoldDB" id="A0A8J6HT96"/>
<dbReference type="EMBL" id="JABDTM020014322">
    <property type="protein sequence ID" value="KAH0819536.1"/>
    <property type="molecule type" value="Genomic_DNA"/>
</dbReference>
<sequence length="226" mass="26026">MTTQRDLQPFGPRQGTSTENTSERSTTPPLTIQQQLAALRTEISTLKQLQSGAHDLKFTWENIPNYDPSVSYISLNRWIRLVEEKAYFSRRDDVATTQFVISKLDGRAREWYLGSEIAYKNWNELKAALRSIFDLDPSATGVLFREAALHSSNQHRTLVDYFHTKLNQLRKLNWQIPEQDKINIIVHNITDSGTRQMTLPNNPRTLDDLLTHLRSCDQNPSSDAKL</sequence>
<gene>
    <name evidence="2" type="ORF">GEV33_003255</name>
</gene>
<evidence type="ECO:0008006" key="4">
    <source>
        <dbReference type="Google" id="ProtNLM"/>
    </source>
</evidence>
<evidence type="ECO:0000313" key="3">
    <source>
        <dbReference type="Proteomes" id="UP000719412"/>
    </source>
</evidence>
<protein>
    <recommendedName>
        <fullName evidence="4">Retrotransposon gag domain-containing protein</fullName>
    </recommendedName>
</protein>
<dbReference type="Proteomes" id="UP000719412">
    <property type="component" value="Unassembled WGS sequence"/>
</dbReference>
<proteinExistence type="predicted"/>
<comment type="caution">
    <text evidence="2">The sequence shown here is derived from an EMBL/GenBank/DDBJ whole genome shotgun (WGS) entry which is preliminary data.</text>
</comment>
<accession>A0A8J6HT96</accession>
<reference evidence="2" key="1">
    <citation type="journal article" date="2020" name="J Insects Food Feed">
        <title>The yellow mealworm (Tenebrio molitor) genome: a resource for the emerging insects as food and feed industry.</title>
        <authorList>
            <person name="Eriksson T."/>
            <person name="Andere A."/>
            <person name="Kelstrup H."/>
            <person name="Emery V."/>
            <person name="Picard C."/>
        </authorList>
    </citation>
    <scope>NUCLEOTIDE SEQUENCE</scope>
    <source>
        <strain evidence="2">Stoneville</strain>
        <tissue evidence="2">Whole head</tissue>
    </source>
</reference>
<keyword evidence="3" id="KW-1185">Reference proteome</keyword>
<evidence type="ECO:0000256" key="1">
    <source>
        <dbReference type="SAM" id="MobiDB-lite"/>
    </source>
</evidence>